<organism evidence="4 5">
    <name type="scientific">Alteromonas macleodii</name>
    <name type="common">Pseudoalteromonas macleodii</name>
    <dbReference type="NCBI Taxonomy" id="28108"/>
    <lineage>
        <taxon>Bacteria</taxon>
        <taxon>Pseudomonadati</taxon>
        <taxon>Pseudomonadota</taxon>
        <taxon>Gammaproteobacteria</taxon>
        <taxon>Alteromonadales</taxon>
        <taxon>Alteromonadaceae</taxon>
        <taxon>Alteromonas/Salinimonas group</taxon>
        <taxon>Alteromonas</taxon>
    </lineage>
</organism>
<dbReference type="CDD" id="cd00796">
    <property type="entry name" value="INT_Rci_Hp1_C"/>
    <property type="match status" value="1"/>
</dbReference>
<proteinExistence type="predicted"/>
<dbReference type="InterPro" id="IPR050090">
    <property type="entry name" value="Tyrosine_recombinase_XerCD"/>
</dbReference>
<dbReference type="Proteomes" id="UP000063991">
    <property type="component" value="Chromosome"/>
</dbReference>
<dbReference type="Pfam" id="PF00589">
    <property type="entry name" value="Phage_integrase"/>
    <property type="match status" value="1"/>
</dbReference>
<reference evidence="4 5" key="1">
    <citation type="submission" date="2015-12" db="EMBL/GenBank/DDBJ databases">
        <authorList>
            <person name="Shamseldin A."/>
            <person name="Moawad H."/>
            <person name="Abd El-Rahim W.M."/>
            <person name="Sadowsky M.J."/>
        </authorList>
    </citation>
    <scope>NUCLEOTIDE SEQUENCE [LARGE SCALE GENOMIC DNA]</scope>
    <source>
        <strain evidence="4 5">D7</strain>
    </source>
</reference>
<dbReference type="EMBL" id="CP014323">
    <property type="protein sequence ID" value="AMJ97444.1"/>
    <property type="molecule type" value="Genomic_DNA"/>
</dbReference>
<dbReference type="PROSITE" id="PS51898">
    <property type="entry name" value="TYR_RECOMBINASE"/>
    <property type="match status" value="1"/>
</dbReference>
<dbReference type="GO" id="GO:0015074">
    <property type="term" value="P:DNA integration"/>
    <property type="evidence" value="ECO:0007669"/>
    <property type="project" value="UniProtKB-KW"/>
</dbReference>
<dbReference type="GO" id="GO:0006310">
    <property type="term" value="P:DNA recombination"/>
    <property type="evidence" value="ECO:0007669"/>
    <property type="project" value="UniProtKB-KW"/>
</dbReference>
<feature type="domain" description="Tyr recombinase" evidence="3">
    <location>
        <begin position="1"/>
        <end position="108"/>
    </location>
</feature>
<gene>
    <name evidence="4" type="ORF">AVL55_04275</name>
</gene>
<dbReference type="InterPro" id="IPR011010">
    <property type="entry name" value="DNA_brk_join_enz"/>
</dbReference>
<name>A0A126PWN7_ALTMA</name>
<dbReference type="SUPFAM" id="SSF56349">
    <property type="entry name" value="DNA breaking-rejoining enzymes"/>
    <property type="match status" value="1"/>
</dbReference>
<keyword evidence="1" id="KW-0229">DNA integration</keyword>
<dbReference type="PANTHER" id="PTHR30349:SF64">
    <property type="entry name" value="PROPHAGE INTEGRASE INTD-RELATED"/>
    <property type="match status" value="1"/>
</dbReference>
<evidence type="ECO:0000259" key="3">
    <source>
        <dbReference type="PROSITE" id="PS51898"/>
    </source>
</evidence>
<evidence type="ECO:0000313" key="4">
    <source>
        <dbReference type="EMBL" id="AMJ97444.1"/>
    </source>
</evidence>
<evidence type="ECO:0000313" key="5">
    <source>
        <dbReference type="Proteomes" id="UP000063991"/>
    </source>
</evidence>
<dbReference type="InterPro" id="IPR002104">
    <property type="entry name" value="Integrase_catalytic"/>
</dbReference>
<sequence>MQARHIPLNQKAKSALLNWKLDCDSVRWVFEGENGQPLTDFKKAWVALLDAAKITDFHFHDLRHHFASKLVMAGVDSNTTRELLGHGSLDMTLRYAHLAPEHKAKAVNLIG</sequence>
<keyword evidence="2" id="KW-0233">DNA recombination</keyword>
<accession>A0A126PWN7</accession>
<evidence type="ECO:0000256" key="2">
    <source>
        <dbReference type="ARBA" id="ARBA00023172"/>
    </source>
</evidence>
<protein>
    <recommendedName>
        <fullName evidence="3">Tyr recombinase domain-containing protein</fullName>
    </recommendedName>
</protein>
<dbReference type="AlphaFoldDB" id="A0A126PWN7"/>
<dbReference type="Gene3D" id="1.10.443.10">
    <property type="entry name" value="Intergrase catalytic core"/>
    <property type="match status" value="1"/>
</dbReference>
<dbReference type="PANTHER" id="PTHR30349">
    <property type="entry name" value="PHAGE INTEGRASE-RELATED"/>
    <property type="match status" value="1"/>
</dbReference>
<dbReference type="InterPro" id="IPR013762">
    <property type="entry name" value="Integrase-like_cat_sf"/>
</dbReference>
<dbReference type="GO" id="GO:0003677">
    <property type="term" value="F:DNA binding"/>
    <property type="evidence" value="ECO:0007669"/>
    <property type="project" value="InterPro"/>
</dbReference>
<evidence type="ECO:0000256" key="1">
    <source>
        <dbReference type="ARBA" id="ARBA00022908"/>
    </source>
</evidence>